<dbReference type="SUPFAM" id="SSF75011">
    <property type="entry name" value="3-carboxy-cis,cis-mucoante lactonizing enzyme"/>
    <property type="match status" value="1"/>
</dbReference>
<organism evidence="1">
    <name type="scientific">mine drainage metagenome</name>
    <dbReference type="NCBI Taxonomy" id="410659"/>
    <lineage>
        <taxon>unclassified sequences</taxon>
        <taxon>metagenomes</taxon>
        <taxon>ecological metagenomes</taxon>
    </lineage>
</organism>
<sequence>MTEFAIKGFASVPDFVVACAVDGVMQRWTLADGAPSLCQQIDCGGPVAPLAWRAEDETLYAALRGQPYALLCLERDRGGVLQVVERQPLAVDLAWIALDPTRRGLLGASYAMHCVAWLRDSGVETLPTDGPSHACIALGGGRLLLATETLGGSLLCLASDDAGAALHARNASRLRLAEAASPRHLACAGPWVFINNEAHARLDVCHYDAGANALHPMFSAALDWNDAEAPWYGDIRCNADGSRVWISERRLAQVHCLDVDVERGCVRASTALPAPATPRALAQHGDWLVSCGETANALVVHRRHPDGIWREVARAPCAARPMWVEFLSGA</sequence>
<dbReference type="EC" id="3.1.1.31" evidence="1"/>
<comment type="caution">
    <text evidence="1">The sequence shown here is derived from an EMBL/GenBank/DDBJ whole genome shotgun (WGS) entry which is preliminary data.</text>
</comment>
<protein>
    <submittedName>
        <fullName evidence="1">6-phosphogluconolactonase</fullName>
        <ecNumber evidence="1">3.1.1.31</ecNumber>
    </submittedName>
</protein>
<name>A0A1J5RK23_9ZZZZ</name>
<gene>
    <name evidence="1" type="primary">pgl_16</name>
    <name evidence="1" type="ORF">GALL_255980</name>
</gene>
<evidence type="ECO:0000313" key="1">
    <source>
        <dbReference type="EMBL" id="OIQ92452.1"/>
    </source>
</evidence>
<dbReference type="AlphaFoldDB" id="A0A1J5RK23"/>
<accession>A0A1J5RK23</accession>
<proteinExistence type="predicted"/>
<dbReference type="InterPro" id="IPR019405">
    <property type="entry name" value="Lactonase_7-beta_prop"/>
</dbReference>
<reference evidence="1" key="1">
    <citation type="submission" date="2016-10" db="EMBL/GenBank/DDBJ databases">
        <title>Sequence of Gallionella enrichment culture.</title>
        <authorList>
            <person name="Poehlein A."/>
            <person name="Muehling M."/>
            <person name="Daniel R."/>
        </authorList>
    </citation>
    <scope>NUCLEOTIDE SEQUENCE</scope>
</reference>
<dbReference type="GO" id="GO:0017057">
    <property type="term" value="F:6-phosphogluconolactonase activity"/>
    <property type="evidence" value="ECO:0007669"/>
    <property type="project" value="UniProtKB-EC"/>
</dbReference>
<dbReference type="Pfam" id="PF10282">
    <property type="entry name" value="Lactonase"/>
    <property type="match status" value="1"/>
</dbReference>
<dbReference type="EMBL" id="MLJW01000231">
    <property type="protein sequence ID" value="OIQ92452.1"/>
    <property type="molecule type" value="Genomic_DNA"/>
</dbReference>
<dbReference type="InterPro" id="IPR015943">
    <property type="entry name" value="WD40/YVTN_repeat-like_dom_sf"/>
</dbReference>
<keyword evidence="1" id="KW-0378">Hydrolase</keyword>
<dbReference type="Gene3D" id="2.130.10.10">
    <property type="entry name" value="YVTN repeat-like/Quinoprotein amine dehydrogenase"/>
    <property type="match status" value="1"/>
</dbReference>